<proteinExistence type="predicted"/>
<keyword evidence="1" id="KW-0812">Transmembrane</keyword>
<dbReference type="EMBL" id="CP003915">
    <property type="protein sequence ID" value="AHG65520.1"/>
    <property type="molecule type" value="Genomic_DNA"/>
</dbReference>
<reference evidence="2 3" key="1">
    <citation type="journal article" date="2014" name="Microbiology">
        <title>Unravelling the complete genome sequence of Advenella mimigardefordensis strain DPN7T and novel insights in the catabolism of the xenobiotic polythioester precursor 3,3'-dithiodipropionate.</title>
        <authorList>
            <person name="Wubbeler J.H."/>
            <person name="Hiessl S."/>
            <person name="Schuldes J."/>
            <person name="Thurmer A."/>
            <person name="Daniel R."/>
            <person name="Steinbuchel A."/>
        </authorList>
    </citation>
    <scope>NUCLEOTIDE SEQUENCE [LARGE SCALE GENOMIC DNA]</scope>
    <source>
        <strain evidence="3">DSM 17166 / LMG 22922 / DPN7</strain>
    </source>
</reference>
<dbReference type="Pfam" id="PF06224">
    <property type="entry name" value="AlkZ-like"/>
    <property type="match status" value="1"/>
</dbReference>
<dbReference type="Proteomes" id="UP000019095">
    <property type="component" value="Chromosome"/>
</dbReference>
<sequence length="413" mass="46572">MRMPTLTKSEISAAEARRFALTAQGFNGLARDRKIGTMQLRRSIAQLGLLQIDSVNVLVRAQYLPLFSRLGSYDRALLDSDTLAKSKRFFEYWGHAASLLPIDCQPLMRWRMERALRGEGVWRPLQAFANERRAEAEDILQRISTEGPLAASDLSPASGRAAKGAAKEMWAWSEVKHAIEWLFWSGLIVATHRRGSFERVYDLPERVLPRSVLAHPTPSTVDAQRALLARSAKALGVATAEDLRDYYRIPAADLQLPLQQLVEEGTVIPVRVRGWRQQAYLHKDARAGRKTDGAALLSPFDPLIWHRPRTERLFDFYYRLEIYTPAHKREHGYYVLPFLLDGAIVARVDLKAERQSGTLVVQRAHLEPKAPAHTIERLIEELQLLASWLGLSSLVVAPVAAIHPLLATYRAAI</sequence>
<evidence type="ECO:0000256" key="1">
    <source>
        <dbReference type="SAM" id="Phobius"/>
    </source>
</evidence>
<dbReference type="STRING" id="1247726.MIM_c34600"/>
<accession>W0PIY5</accession>
<keyword evidence="3" id="KW-1185">Reference proteome</keyword>
<dbReference type="KEGG" id="amim:MIM_c34600"/>
<organism evidence="2 3">
    <name type="scientific">Advenella mimigardefordensis (strain DSM 17166 / LMG 22922 / DPN7)</name>
    <dbReference type="NCBI Taxonomy" id="1247726"/>
    <lineage>
        <taxon>Bacteria</taxon>
        <taxon>Pseudomonadati</taxon>
        <taxon>Pseudomonadota</taxon>
        <taxon>Betaproteobacteria</taxon>
        <taxon>Burkholderiales</taxon>
        <taxon>Alcaligenaceae</taxon>
    </lineage>
</organism>
<evidence type="ECO:0008006" key="4">
    <source>
        <dbReference type="Google" id="ProtNLM"/>
    </source>
</evidence>
<gene>
    <name evidence="2" type="ORF">MIM_c34600</name>
</gene>
<name>W0PIY5_ADVMD</name>
<protein>
    <recommendedName>
        <fullName evidence="4">Cytoplasmic protein</fullName>
    </recommendedName>
</protein>
<evidence type="ECO:0000313" key="2">
    <source>
        <dbReference type="EMBL" id="AHG65520.1"/>
    </source>
</evidence>
<feature type="transmembrane region" description="Helical" evidence="1">
    <location>
        <begin position="385"/>
        <end position="407"/>
    </location>
</feature>
<keyword evidence="1" id="KW-1133">Transmembrane helix</keyword>
<dbReference type="HOGENOM" id="CLU_043035_1_0_4"/>
<dbReference type="InterPro" id="IPR009351">
    <property type="entry name" value="AlkZ-like"/>
</dbReference>
<dbReference type="PANTHER" id="PTHR30528:SF0">
    <property type="entry name" value="CYTOPLASMIC PROTEIN"/>
    <property type="match status" value="1"/>
</dbReference>
<dbReference type="PATRIC" id="fig|1247726.3.peg.3826"/>
<dbReference type="AlphaFoldDB" id="W0PIY5"/>
<dbReference type="eggNOG" id="COG3214">
    <property type="taxonomic scope" value="Bacteria"/>
</dbReference>
<keyword evidence="1" id="KW-0472">Membrane</keyword>
<dbReference type="PANTHER" id="PTHR30528">
    <property type="entry name" value="CYTOPLASMIC PROTEIN"/>
    <property type="match status" value="1"/>
</dbReference>
<evidence type="ECO:0000313" key="3">
    <source>
        <dbReference type="Proteomes" id="UP000019095"/>
    </source>
</evidence>